<dbReference type="AlphaFoldDB" id="A0A061QWJ4"/>
<dbReference type="EMBL" id="GBEZ01021738">
    <property type="protein sequence ID" value="JAC65042.1"/>
    <property type="molecule type" value="Transcribed_RNA"/>
</dbReference>
<gene>
    <name evidence="1" type="ORF">TSPGSL018_16971</name>
</gene>
<accession>A0A061QWJ4</accession>
<proteinExistence type="predicted"/>
<reference evidence="1" key="1">
    <citation type="submission" date="2014-05" db="EMBL/GenBank/DDBJ databases">
        <title>The transcriptome of the halophilic microalga Tetraselmis sp. GSL018 isolated from the Great Salt Lake, Utah.</title>
        <authorList>
            <person name="Jinkerson R.E."/>
            <person name="D'Adamo S."/>
            <person name="Posewitz M.C."/>
        </authorList>
    </citation>
    <scope>NUCLEOTIDE SEQUENCE</scope>
    <source>
        <strain evidence="1">GSL018</strain>
    </source>
</reference>
<organism evidence="1">
    <name type="scientific">Tetraselmis sp. GSL018</name>
    <dbReference type="NCBI Taxonomy" id="582737"/>
    <lineage>
        <taxon>Eukaryota</taxon>
        <taxon>Viridiplantae</taxon>
        <taxon>Chlorophyta</taxon>
        <taxon>core chlorophytes</taxon>
        <taxon>Chlorodendrophyceae</taxon>
        <taxon>Chlorodendrales</taxon>
        <taxon>Chlorodendraceae</taxon>
        <taxon>Tetraselmis</taxon>
    </lineage>
</organism>
<protein>
    <submittedName>
        <fullName evidence="1">Uncharacterized protein</fullName>
    </submittedName>
</protein>
<sequence length="45" mass="5252">MLLIQRLGDTSNTPRTHTHTHNFFPEQQNNANIHSARRFTCNTTE</sequence>
<evidence type="ECO:0000313" key="1">
    <source>
        <dbReference type="EMBL" id="JAC65042.1"/>
    </source>
</evidence>
<name>A0A061QWJ4_9CHLO</name>